<dbReference type="SUPFAM" id="SSF49764">
    <property type="entry name" value="HSP20-like chaperones"/>
    <property type="match status" value="1"/>
</dbReference>
<dbReference type="eggNOG" id="COG0071">
    <property type="taxonomic scope" value="Bacteria"/>
</dbReference>
<sequence>MKAVTLYRPAVLENALSGFDRYMDSFFGDNFLSPADRIFSHLPAMDVRETEKSYVLEAELPGYDEKEIEVHLDNNTLTIESKREEEKKEEKNDNYMIRERRSSSFARSFKLPENADPEGISALFKNGVLTLEISKRAEAQKKVIQISRN</sequence>
<evidence type="ECO:0000313" key="5">
    <source>
        <dbReference type="Proteomes" id="UP000009222"/>
    </source>
</evidence>
<evidence type="ECO:0000256" key="1">
    <source>
        <dbReference type="PROSITE-ProRule" id="PRU00285"/>
    </source>
</evidence>
<dbReference type="InterPro" id="IPR031107">
    <property type="entry name" value="Small_HSP"/>
</dbReference>
<evidence type="ECO:0000256" key="2">
    <source>
        <dbReference type="RuleBase" id="RU003616"/>
    </source>
</evidence>
<evidence type="ECO:0000313" key="4">
    <source>
        <dbReference type="EMBL" id="AEF82257.1"/>
    </source>
</evidence>
<evidence type="ECO:0000259" key="3">
    <source>
        <dbReference type="PROSITE" id="PS01031"/>
    </source>
</evidence>
<dbReference type="OrthoDB" id="327485at2"/>
<dbReference type="PANTHER" id="PTHR11527">
    <property type="entry name" value="HEAT-SHOCK PROTEIN 20 FAMILY MEMBER"/>
    <property type="match status" value="1"/>
</dbReference>
<dbReference type="InterPro" id="IPR008978">
    <property type="entry name" value="HSP20-like_chaperone"/>
</dbReference>
<dbReference type="AlphaFoldDB" id="F5YCK1"/>
<organism evidence="4 5">
    <name type="scientific">Leadbettera azotonutricia (strain ATCC BAA-888 / DSM 13862 / ZAS-9)</name>
    <name type="common">Treponema azotonutricium</name>
    <dbReference type="NCBI Taxonomy" id="545695"/>
    <lineage>
        <taxon>Bacteria</taxon>
        <taxon>Pseudomonadati</taxon>
        <taxon>Spirochaetota</taxon>
        <taxon>Spirochaetia</taxon>
        <taxon>Spirochaetales</taxon>
        <taxon>Breznakiellaceae</taxon>
        <taxon>Leadbettera</taxon>
    </lineage>
</organism>
<dbReference type="Proteomes" id="UP000009222">
    <property type="component" value="Chromosome"/>
</dbReference>
<dbReference type="STRING" id="545695.TREAZ_1752"/>
<protein>
    <submittedName>
        <fullName evidence="4">Hsp20/alpha crystallin family protein</fullName>
    </submittedName>
</protein>
<dbReference type="KEGG" id="taz:TREAZ_1752"/>
<comment type="similarity">
    <text evidence="1 2">Belongs to the small heat shock protein (HSP20) family.</text>
</comment>
<dbReference type="HOGENOM" id="CLU_046737_8_4_12"/>
<dbReference type="PROSITE" id="PS01031">
    <property type="entry name" value="SHSP"/>
    <property type="match status" value="1"/>
</dbReference>
<proteinExistence type="inferred from homology"/>
<gene>
    <name evidence="4" type="ordered locus">TREAZ_1752</name>
</gene>
<dbReference type="InParanoid" id="F5YCK1"/>
<dbReference type="CDD" id="cd06464">
    <property type="entry name" value="ACD_sHsps-like"/>
    <property type="match status" value="1"/>
</dbReference>
<reference evidence="4 5" key="2">
    <citation type="journal article" date="2011" name="ISME J.">
        <title>RNA-seq reveals cooperative metabolic interactions between two termite-gut spirochete species in co-culture.</title>
        <authorList>
            <person name="Rosenthal A.Z."/>
            <person name="Matson E.G."/>
            <person name="Eldar A."/>
            <person name="Leadbetter J.R."/>
        </authorList>
    </citation>
    <scope>NUCLEOTIDE SEQUENCE [LARGE SCALE GENOMIC DNA]</scope>
    <source>
        <strain evidence="5">ATCC BAA-888 / DSM 13862 / ZAS-9</strain>
    </source>
</reference>
<dbReference type="Gene3D" id="2.60.40.790">
    <property type="match status" value="1"/>
</dbReference>
<dbReference type="InterPro" id="IPR002068">
    <property type="entry name" value="A-crystallin/Hsp20_dom"/>
</dbReference>
<dbReference type="EMBL" id="CP001841">
    <property type="protein sequence ID" value="AEF82257.1"/>
    <property type="molecule type" value="Genomic_DNA"/>
</dbReference>
<name>F5YCK1_LEAAZ</name>
<feature type="domain" description="SHSP" evidence="3">
    <location>
        <begin position="36"/>
        <end position="149"/>
    </location>
</feature>
<dbReference type="Pfam" id="PF00011">
    <property type="entry name" value="HSP20"/>
    <property type="match status" value="1"/>
</dbReference>
<dbReference type="RefSeq" id="WP_015710272.1">
    <property type="nucleotide sequence ID" value="NC_015577.1"/>
</dbReference>
<accession>F5YCK1</accession>
<reference evidence="5" key="1">
    <citation type="submission" date="2009-12" db="EMBL/GenBank/DDBJ databases">
        <title>Complete sequence of Treponema azotonutricium strain ZAS-9.</title>
        <authorList>
            <person name="Tetu S.G."/>
            <person name="Matson E."/>
            <person name="Ren Q."/>
            <person name="Seshadri R."/>
            <person name="Elbourne L."/>
            <person name="Hassan K.A."/>
            <person name="Durkin A."/>
            <person name="Radune D."/>
            <person name="Mohamoud Y."/>
            <person name="Shay R."/>
            <person name="Jin S."/>
            <person name="Zhang X."/>
            <person name="Lucey K."/>
            <person name="Ballor N.R."/>
            <person name="Ottesen E."/>
            <person name="Rosenthal R."/>
            <person name="Allen A."/>
            <person name="Leadbetter J.R."/>
            <person name="Paulsen I.T."/>
        </authorList>
    </citation>
    <scope>NUCLEOTIDE SEQUENCE [LARGE SCALE GENOMIC DNA]</scope>
    <source>
        <strain evidence="5">ATCC BAA-888 / DSM 13862 / ZAS-9</strain>
    </source>
</reference>
<keyword evidence="5" id="KW-1185">Reference proteome</keyword>